<dbReference type="AlphaFoldDB" id="A0A8J2PU18"/>
<evidence type="ECO:0000256" key="7">
    <source>
        <dbReference type="ARBA" id="ARBA00055560"/>
    </source>
</evidence>
<dbReference type="EMBL" id="CAJVCH010571325">
    <property type="protein sequence ID" value="CAG7837210.1"/>
    <property type="molecule type" value="Genomic_DNA"/>
</dbReference>
<evidence type="ECO:0000256" key="6">
    <source>
        <dbReference type="ARBA" id="ARBA00022807"/>
    </source>
</evidence>
<dbReference type="PROSITE" id="PS00140">
    <property type="entry name" value="UCH_1"/>
    <property type="match status" value="1"/>
</dbReference>
<dbReference type="GO" id="GO:0006511">
    <property type="term" value="P:ubiquitin-dependent protein catabolic process"/>
    <property type="evidence" value="ECO:0007669"/>
    <property type="project" value="UniProtKB-UniRule"/>
</dbReference>
<protein>
    <recommendedName>
        <fullName evidence="8">ubiquitinyl hydrolase 1</fullName>
        <ecNumber evidence="8">3.4.19.12</ecNumber>
    </recommendedName>
</protein>
<gene>
    <name evidence="10" type="ORF">AFUS01_LOCUS46358</name>
</gene>
<dbReference type="InterPro" id="IPR057254">
    <property type="entry name" value="UCH_AS"/>
</dbReference>
<keyword evidence="6 8" id="KW-0788">Thiol protease</keyword>
<dbReference type="CDD" id="cd09616">
    <property type="entry name" value="Peptidase_C12_UCH_L1_L3"/>
    <property type="match status" value="1"/>
</dbReference>
<evidence type="ECO:0000256" key="5">
    <source>
        <dbReference type="ARBA" id="ARBA00022801"/>
    </source>
</evidence>
<keyword evidence="3 8" id="KW-0645">Protease</keyword>
<dbReference type="EC" id="3.4.19.12" evidence="8"/>
<proteinExistence type="inferred from homology"/>
<dbReference type="PANTHER" id="PTHR10589">
    <property type="entry name" value="UBIQUITIN CARBOXYL-TERMINAL HYDROLASE"/>
    <property type="match status" value="1"/>
</dbReference>
<feature type="site" description="Important for enzyme activity" evidence="8">
    <location>
        <position position="172"/>
    </location>
</feature>
<evidence type="ECO:0000256" key="2">
    <source>
        <dbReference type="ARBA" id="ARBA00009326"/>
    </source>
</evidence>
<feature type="active site" description="Proton donor" evidence="8">
    <location>
        <position position="157"/>
    </location>
</feature>
<evidence type="ECO:0000256" key="1">
    <source>
        <dbReference type="ARBA" id="ARBA00000707"/>
    </source>
</evidence>
<comment type="caution">
    <text evidence="10">The sequence shown here is derived from an EMBL/GenBank/DDBJ whole genome shotgun (WGS) entry which is preliminary data.</text>
</comment>
<evidence type="ECO:0000313" key="11">
    <source>
        <dbReference type="Proteomes" id="UP000708208"/>
    </source>
</evidence>
<reference evidence="10" key="1">
    <citation type="submission" date="2021-06" db="EMBL/GenBank/DDBJ databases">
        <authorList>
            <person name="Hodson N. C."/>
            <person name="Mongue J. A."/>
            <person name="Jaron S. K."/>
        </authorList>
    </citation>
    <scope>NUCLEOTIDE SEQUENCE</scope>
</reference>
<accession>A0A8J2PU18</accession>
<evidence type="ECO:0000256" key="4">
    <source>
        <dbReference type="ARBA" id="ARBA00022786"/>
    </source>
</evidence>
<keyword evidence="4 8" id="KW-0833">Ubl conjugation pathway</keyword>
<feature type="active site" description="Nucleophile" evidence="8">
    <location>
        <position position="85"/>
    </location>
</feature>
<name>A0A8J2PU18_9HEXA</name>
<feature type="domain" description="UCH catalytic" evidence="9">
    <location>
        <begin position="1"/>
        <end position="217"/>
    </location>
</feature>
<dbReference type="PROSITE" id="PS52048">
    <property type="entry name" value="UCH_DOMAIN"/>
    <property type="match status" value="1"/>
</dbReference>
<dbReference type="Pfam" id="PF01088">
    <property type="entry name" value="Peptidase_C12"/>
    <property type="match status" value="1"/>
</dbReference>
<evidence type="ECO:0000256" key="8">
    <source>
        <dbReference type="PROSITE-ProRule" id="PRU01393"/>
    </source>
</evidence>
<comment type="catalytic activity">
    <reaction evidence="1 8">
        <text>Thiol-dependent hydrolysis of ester, thioester, amide, peptide and isopeptide bonds formed by the C-terminal Gly of ubiquitin (a 76-residue protein attached to proteins as an intracellular targeting signal).</text>
        <dbReference type="EC" id="3.4.19.12"/>
    </reaction>
</comment>
<dbReference type="InterPro" id="IPR001578">
    <property type="entry name" value="Peptidase_C12_UCH"/>
</dbReference>
<feature type="site" description="Transition state stabilizer" evidence="8">
    <location>
        <position position="79"/>
    </location>
</feature>
<dbReference type="Proteomes" id="UP000708208">
    <property type="component" value="Unassembled WGS sequence"/>
</dbReference>
<dbReference type="PANTHER" id="PTHR10589:SF17">
    <property type="entry name" value="UBIQUITIN CARBOXYL-TERMINAL HYDROLASE"/>
    <property type="match status" value="1"/>
</dbReference>
<dbReference type="GO" id="GO:0005737">
    <property type="term" value="C:cytoplasm"/>
    <property type="evidence" value="ECO:0007669"/>
    <property type="project" value="TreeGrafter"/>
</dbReference>
<comment type="similarity">
    <text evidence="2 8">Belongs to the peptidase C12 family.</text>
</comment>
<dbReference type="OrthoDB" id="427186at2759"/>
<keyword evidence="5 8" id="KW-0378">Hydrolase</keyword>
<dbReference type="GO" id="GO:0004843">
    <property type="term" value="F:cysteine-type deubiquitinase activity"/>
    <property type="evidence" value="ECO:0007669"/>
    <property type="project" value="UniProtKB-UniRule"/>
</dbReference>
<sequence length="220" mass="24074">MLMNIGTYTRLLGAKCGTWLDVYGLDDDSLEGIPPPVVAVILLFPVPEQYDEYCKEQSELVKERSSDLPIPTDIFFLKQLVGNACGTVGIIHALSNNTTELEMEDGILKEFITATSGMTPEERGLALADSKVAQVHENIAEEGQTAPPDREIPHLPHFVAFVHKHGYLYELDGKIIGPLNHGPTTPENLLKDAAKVCKSRVARDPTNLRCTLIALTTAPV</sequence>
<dbReference type="FunFam" id="3.40.532.10:FF:000006">
    <property type="entry name" value="Ubiquitin carboxyl-terminal hydrolase"/>
    <property type="match status" value="1"/>
</dbReference>
<evidence type="ECO:0000259" key="9">
    <source>
        <dbReference type="PROSITE" id="PS52048"/>
    </source>
</evidence>
<keyword evidence="11" id="KW-1185">Reference proteome</keyword>
<comment type="function">
    <text evidence="7">Ubiquitin-protein hydrolase is involved both in the processing of ubiquitin precursors and of ubiquitinated proteins. This enzyme is a thiol protease that recognizes and hydrolyzes a peptide bond at the C-terminal glycine of ubiquitin.</text>
</comment>
<evidence type="ECO:0000256" key="3">
    <source>
        <dbReference type="ARBA" id="ARBA00022670"/>
    </source>
</evidence>
<dbReference type="GO" id="GO:0016579">
    <property type="term" value="P:protein deubiquitination"/>
    <property type="evidence" value="ECO:0007669"/>
    <property type="project" value="TreeGrafter"/>
</dbReference>
<organism evidence="10 11">
    <name type="scientific">Allacma fusca</name>
    <dbReference type="NCBI Taxonomy" id="39272"/>
    <lineage>
        <taxon>Eukaryota</taxon>
        <taxon>Metazoa</taxon>
        <taxon>Ecdysozoa</taxon>
        <taxon>Arthropoda</taxon>
        <taxon>Hexapoda</taxon>
        <taxon>Collembola</taxon>
        <taxon>Symphypleona</taxon>
        <taxon>Sminthuridae</taxon>
        <taxon>Allacma</taxon>
    </lineage>
</organism>
<evidence type="ECO:0000313" key="10">
    <source>
        <dbReference type="EMBL" id="CAG7837210.1"/>
    </source>
</evidence>